<accession>A0A9P8CFV6</accession>
<dbReference type="AlphaFoldDB" id="A0A9P8CFV6"/>
<dbReference type="Pfam" id="PF07817">
    <property type="entry name" value="GLE1"/>
    <property type="match status" value="1"/>
</dbReference>
<dbReference type="GO" id="GO:0031369">
    <property type="term" value="F:translation initiation factor binding"/>
    <property type="evidence" value="ECO:0007669"/>
    <property type="project" value="TreeGrafter"/>
</dbReference>
<organism evidence="13 14">
    <name type="scientific">Calycina marina</name>
    <dbReference type="NCBI Taxonomy" id="1763456"/>
    <lineage>
        <taxon>Eukaryota</taxon>
        <taxon>Fungi</taxon>
        <taxon>Dikarya</taxon>
        <taxon>Ascomycota</taxon>
        <taxon>Pezizomycotina</taxon>
        <taxon>Leotiomycetes</taxon>
        <taxon>Helotiales</taxon>
        <taxon>Pezizellaceae</taxon>
        <taxon>Calycina</taxon>
    </lineage>
</organism>
<evidence type="ECO:0000313" key="14">
    <source>
        <dbReference type="Proteomes" id="UP000887226"/>
    </source>
</evidence>
<evidence type="ECO:0000313" key="13">
    <source>
        <dbReference type="EMBL" id="KAG9245232.1"/>
    </source>
</evidence>
<evidence type="ECO:0000256" key="10">
    <source>
        <dbReference type="ARBA" id="ARBA00029983"/>
    </source>
</evidence>
<dbReference type="PANTHER" id="PTHR12960:SF0">
    <property type="entry name" value="MRNA EXPORT FACTOR GLE1"/>
    <property type="match status" value="1"/>
</dbReference>
<name>A0A9P8CFV6_9HELO</name>
<evidence type="ECO:0000256" key="6">
    <source>
        <dbReference type="ARBA" id="ARBA00023010"/>
    </source>
</evidence>
<evidence type="ECO:0000256" key="7">
    <source>
        <dbReference type="ARBA" id="ARBA00023132"/>
    </source>
</evidence>
<feature type="compositionally biased region" description="Pro residues" evidence="12">
    <location>
        <begin position="106"/>
        <end position="138"/>
    </location>
</feature>
<evidence type="ECO:0000256" key="9">
    <source>
        <dbReference type="ARBA" id="ARBA00026227"/>
    </source>
</evidence>
<keyword evidence="3" id="KW-0813">Transport</keyword>
<keyword evidence="6" id="KW-0811">Translocation</keyword>
<comment type="subcellular location">
    <subcellularLocation>
        <location evidence="1">Nucleus</location>
        <location evidence="1">Nuclear pore complex</location>
    </subcellularLocation>
</comment>
<evidence type="ECO:0000256" key="5">
    <source>
        <dbReference type="ARBA" id="ARBA00022927"/>
    </source>
</evidence>
<reference evidence="13" key="1">
    <citation type="journal article" date="2021" name="IMA Fungus">
        <title>Genomic characterization of three marine fungi, including Emericellopsis atlantica sp. nov. with signatures of a generalist lifestyle and marine biomass degradation.</title>
        <authorList>
            <person name="Hagestad O.C."/>
            <person name="Hou L."/>
            <person name="Andersen J.H."/>
            <person name="Hansen E.H."/>
            <person name="Altermark B."/>
            <person name="Li C."/>
            <person name="Kuhnert E."/>
            <person name="Cox R.J."/>
            <person name="Crous P.W."/>
            <person name="Spatafora J.W."/>
            <person name="Lail K."/>
            <person name="Amirebrahimi M."/>
            <person name="Lipzen A."/>
            <person name="Pangilinan J."/>
            <person name="Andreopoulos W."/>
            <person name="Hayes R.D."/>
            <person name="Ng V."/>
            <person name="Grigoriev I.V."/>
            <person name="Jackson S.A."/>
            <person name="Sutton T.D.S."/>
            <person name="Dobson A.D.W."/>
            <person name="Rama T."/>
        </authorList>
    </citation>
    <scope>NUCLEOTIDE SEQUENCE</scope>
    <source>
        <strain evidence="13">TRa3180A</strain>
    </source>
</reference>
<comment type="similarity">
    <text evidence="2">Belongs to the GLE1 family.</text>
</comment>
<dbReference type="InterPro" id="IPR038506">
    <property type="entry name" value="GLE1-like_sf"/>
</dbReference>
<dbReference type="GO" id="GO:0044614">
    <property type="term" value="C:nuclear pore cytoplasmic filaments"/>
    <property type="evidence" value="ECO:0007669"/>
    <property type="project" value="TreeGrafter"/>
</dbReference>
<dbReference type="GO" id="GO:0005543">
    <property type="term" value="F:phospholipid binding"/>
    <property type="evidence" value="ECO:0007669"/>
    <property type="project" value="TreeGrafter"/>
</dbReference>
<dbReference type="Gene3D" id="1.25.40.510">
    <property type="entry name" value="GLE1-like"/>
    <property type="match status" value="1"/>
</dbReference>
<keyword evidence="5" id="KW-0653">Protein transport</keyword>
<keyword evidence="4" id="KW-0509">mRNA transport</keyword>
<evidence type="ECO:0000256" key="3">
    <source>
        <dbReference type="ARBA" id="ARBA00022448"/>
    </source>
</evidence>
<feature type="coiled-coil region" evidence="11">
    <location>
        <begin position="60"/>
        <end position="91"/>
    </location>
</feature>
<evidence type="ECO:0000256" key="8">
    <source>
        <dbReference type="ARBA" id="ARBA00023242"/>
    </source>
</evidence>
<evidence type="ECO:0000256" key="2">
    <source>
        <dbReference type="ARBA" id="ARBA00011056"/>
    </source>
</evidence>
<evidence type="ECO:0000256" key="4">
    <source>
        <dbReference type="ARBA" id="ARBA00022816"/>
    </source>
</evidence>
<comment type="caution">
    <text evidence="13">The sequence shown here is derived from an EMBL/GenBank/DDBJ whole genome shotgun (WGS) entry which is preliminary data.</text>
</comment>
<dbReference type="GO" id="GO:0005737">
    <property type="term" value="C:cytoplasm"/>
    <property type="evidence" value="ECO:0007669"/>
    <property type="project" value="TreeGrafter"/>
</dbReference>
<keyword evidence="14" id="KW-1185">Reference proteome</keyword>
<sequence>MAASQSIGIDGALASSLHHTHISNDLFTIVNSQEVHERALSEAYAYHNNLRETAIEALRLSEAREAVALLRAKAKAEEEKLRVEYELANEACRIRDLENKARLIPKPAPRVPTPPPVELPKTPVPPVDQQTPPPPSPAIPADTSTSQPPQMSTQQPQPAHIPPIPIPPPKSCTDQRANPGGKADHTVEAAARYVEIHKSLKQLRAWLQDTVFPSNQAWAKLANEARRNVRTACGQLSTDRTKNRAPALKVMEELKKSLEDQSGILVDPGNYMVTKPEPREGAANNGEKLPAVFIWLLNYLAKAIVNQCVNELADRFGQADPVGVFVATIFSHSPIFWREEPMIDILMAKFRIACPALFGLRGNEKTDQGRARLGWKNLEGRWYTEEGHMTRMKGIAIGYAAISLRDFSRTKFKNPWPPSNYWASLSSILNTPGNEASKTQIAVLEAMIRGFTTKFIGFYGTAGLAALKLALIDFPAKVIRDNPIPEEDETKKNADAGQHISVVAEGLKSIDAQLRKEDNLVLDARSGIW</sequence>
<evidence type="ECO:0000256" key="12">
    <source>
        <dbReference type="SAM" id="MobiDB-lite"/>
    </source>
</evidence>
<dbReference type="Proteomes" id="UP000887226">
    <property type="component" value="Unassembled WGS sequence"/>
</dbReference>
<proteinExistence type="inferred from homology"/>
<feature type="compositionally biased region" description="Pro residues" evidence="12">
    <location>
        <begin position="159"/>
        <end position="170"/>
    </location>
</feature>
<dbReference type="PANTHER" id="PTHR12960">
    <property type="entry name" value="GLE-1-RELATED"/>
    <property type="match status" value="1"/>
</dbReference>
<keyword evidence="8" id="KW-0539">Nucleus</keyword>
<dbReference type="OrthoDB" id="420884at2759"/>
<dbReference type="EMBL" id="MU253858">
    <property type="protein sequence ID" value="KAG9245232.1"/>
    <property type="molecule type" value="Genomic_DNA"/>
</dbReference>
<evidence type="ECO:0000256" key="1">
    <source>
        <dbReference type="ARBA" id="ARBA00004567"/>
    </source>
</evidence>
<evidence type="ECO:0000256" key="11">
    <source>
        <dbReference type="SAM" id="Coils"/>
    </source>
</evidence>
<keyword evidence="11" id="KW-0175">Coiled coil</keyword>
<keyword evidence="7" id="KW-0906">Nuclear pore complex</keyword>
<feature type="compositionally biased region" description="Low complexity" evidence="12">
    <location>
        <begin position="139"/>
        <end position="158"/>
    </location>
</feature>
<dbReference type="GO" id="GO:0015031">
    <property type="term" value="P:protein transport"/>
    <property type="evidence" value="ECO:0007669"/>
    <property type="project" value="UniProtKB-KW"/>
</dbReference>
<dbReference type="GO" id="GO:0000822">
    <property type="term" value="F:inositol hexakisphosphate binding"/>
    <property type="evidence" value="ECO:0007669"/>
    <property type="project" value="TreeGrafter"/>
</dbReference>
<feature type="region of interest" description="Disordered" evidence="12">
    <location>
        <begin position="105"/>
        <end position="184"/>
    </location>
</feature>
<protein>
    <recommendedName>
        <fullName evidence="9">mRNA export factor GLE1</fullName>
    </recommendedName>
    <alternativeName>
        <fullName evidence="10">Nucleoporin GLE1</fullName>
    </alternativeName>
</protein>
<dbReference type="GO" id="GO:0016973">
    <property type="term" value="P:poly(A)+ mRNA export from nucleus"/>
    <property type="evidence" value="ECO:0007669"/>
    <property type="project" value="InterPro"/>
</dbReference>
<gene>
    <name evidence="13" type="ORF">BJ878DRAFT_502456</name>
</gene>
<dbReference type="InterPro" id="IPR012476">
    <property type="entry name" value="GLE1"/>
</dbReference>